<dbReference type="GO" id="GO:0005829">
    <property type="term" value="C:cytosol"/>
    <property type="evidence" value="ECO:0007669"/>
    <property type="project" value="TreeGrafter"/>
</dbReference>
<dbReference type="PROSITE" id="PS50956">
    <property type="entry name" value="HTH_ASNC_2"/>
    <property type="match status" value="1"/>
</dbReference>
<dbReference type="Pfam" id="PF01037">
    <property type="entry name" value="AsnC_trans_reg"/>
    <property type="match status" value="1"/>
</dbReference>
<dbReference type="InterPro" id="IPR019888">
    <property type="entry name" value="Tscrpt_reg_AsnC-like"/>
</dbReference>
<accession>A0A8J6TW22</accession>
<reference evidence="5" key="1">
    <citation type="submission" date="2020-08" db="EMBL/GenBank/DDBJ databases">
        <title>Genome public.</title>
        <authorList>
            <person name="Liu C."/>
            <person name="Sun Q."/>
        </authorList>
    </citation>
    <scope>NUCLEOTIDE SEQUENCE</scope>
    <source>
        <strain evidence="5">NSJ-15</strain>
    </source>
</reference>
<dbReference type="Gene3D" id="1.10.10.10">
    <property type="entry name" value="Winged helix-like DNA-binding domain superfamily/Winged helix DNA-binding domain"/>
    <property type="match status" value="1"/>
</dbReference>
<protein>
    <submittedName>
        <fullName evidence="5">Lrp/AsnC family transcriptional regulator</fullName>
    </submittedName>
</protein>
<dbReference type="RefSeq" id="WP_093987820.1">
    <property type="nucleotide sequence ID" value="NZ_FYDD01000002.1"/>
</dbReference>
<proteinExistence type="predicted"/>
<keyword evidence="1" id="KW-0805">Transcription regulation</keyword>
<dbReference type="AlphaFoldDB" id="A0A8J6TW22"/>
<dbReference type="Pfam" id="PF13412">
    <property type="entry name" value="HTH_24"/>
    <property type="match status" value="1"/>
</dbReference>
<name>A0A8J6TW22_9FIRM</name>
<evidence type="ECO:0000256" key="1">
    <source>
        <dbReference type="ARBA" id="ARBA00023015"/>
    </source>
</evidence>
<sequence>MDKIDKELLRLLTENARKPLNQLAQKVFLSSPAVASRIEKLEREGVIQGYTAKVDYLKLGYPITAFINLEVQPQQKQSFYPFIAACPNVLECNCITGRYSMLIKVAFPSTQELDTFVGQLQTYGNTETQIVFSTPVESRSIQLEAMEPAH</sequence>
<evidence type="ECO:0000313" key="6">
    <source>
        <dbReference type="Proteomes" id="UP000632659"/>
    </source>
</evidence>
<feature type="domain" description="HTH asnC-type" evidence="4">
    <location>
        <begin position="1"/>
        <end position="62"/>
    </location>
</feature>
<dbReference type="PRINTS" id="PR00033">
    <property type="entry name" value="HTHASNC"/>
</dbReference>
<dbReference type="GO" id="GO:0043200">
    <property type="term" value="P:response to amino acid"/>
    <property type="evidence" value="ECO:0007669"/>
    <property type="project" value="TreeGrafter"/>
</dbReference>
<keyword evidence="3" id="KW-0804">Transcription</keyword>
<dbReference type="SMART" id="SM00344">
    <property type="entry name" value="HTH_ASNC"/>
    <property type="match status" value="1"/>
</dbReference>
<comment type="caution">
    <text evidence="5">The sequence shown here is derived from an EMBL/GenBank/DDBJ whole genome shotgun (WGS) entry which is preliminary data.</text>
</comment>
<dbReference type="SUPFAM" id="SSF54909">
    <property type="entry name" value="Dimeric alpha+beta barrel"/>
    <property type="match status" value="1"/>
</dbReference>
<evidence type="ECO:0000259" key="4">
    <source>
        <dbReference type="PROSITE" id="PS50956"/>
    </source>
</evidence>
<keyword evidence="6" id="KW-1185">Reference proteome</keyword>
<evidence type="ECO:0000256" key="3">
    <source>
        <dbReference type="ARBA" id="ARBA00023163"/>
    </source>
</evidence>
<keyword evidence="2" id="KW-0238">DNA-binding</keyword>
<dbReference type="EMBL" id="JACRTL010000009">
    <property type="protein sequence ID" value="MBC8611983.1"/>
    <property type="molecule type" value="Genomic_DNA"/>
</dbReference>
<dbReference type="Gene3D" id="3.30.70.920">
    <property type="match status" value="1"/>
</dbReference>
<dbReference type="OrthoDB" id="66249at2"/>
<evidence type="ECO:0000313" key="5">
    <source>
        <dbReference type="EMBL" id="MBC8611983.1"/>
    </source>
</evidence>
<dbReference type="Proteomes" id="UP000632659">
    <property type="component" value="Unassembled WGS sequence"/>
</dbReference>
<dbReference type="PANTHER" id="PTHR30154:SF53">
    <property type="entry name" value="HTH-TYPE TRANSCRIPTIONAL REGULATOR LRPC"/>
    <property type="match status" value="1"/>
</dbReference>
<dbReference type="InterPro" id="IPR036390">
    <property type="entry name" value="WH_DNA-bd_sf"/>
</dbReference>
<dbReference type="PANTHER" id="PTHR30154">
    <property type="entry name" value="LEUCINE-RESPONSIVE REGULATORY PROTEIN"/>
    <property type="match status" value="1"/>
</dbReference>
<dbReference type="GO" id="GO:0043565">
    <property type="term" value="F:sequence-specific DNA binding"/>
    <property type="evidence" value="ECO:0007669"/>
    <property type="project" value="InterPro"/>
</dbReference>
<organism evidence="5 6">
    <name type="scientific">Massiliimalia timonensis</name>
    <dbReference type="NCBI Taxonomy" id="1987501"/>
    <lineage>
        <taxon>Bacteria</taxon>
        <taxon>Bacillati</taxon>
        <taxon>Bacillota</taxon>
        <taxon>Clostridia</taxon>
        <taxon>Eubacteriales</taxon>
        <taxon>Oscillospiraceae</taxon>
        <taxon>Massiliimalia</taxon>
    </lineage>
</organism>
<dbReference type="InterPro" id="IPR000485">
    <property type="entry name" value="AsnC-type_HTH_dom"/>
</dbReference>
<dbReference type="InterPro" id="IPR019887">
    <property type="entry name" value="Tscrpt_reg_AsnC/Lrp_C"/>
</dbReference>
<gene>
    <name evidence="5" type="ORF">H8702_12870</name>
</gene>
<dbReference type="InterPro" id="IPR011008">
    <property type="entry name" value="Dimeric_a/b-barrel"/>
</dbReference>
<dbReference type="InterPro" id="IPR036388">
    <property type="entry name" value="WH-like_DNA-bd_sf"/>
</dbReference>
<evidence type="ECO:0000256" key="2">
    <source>
        <dbReference type="ARBA" id="ARBA00023125"/>
    </source>
</evidence>
<dbReference type="SUPFAM" id="SSF46785">
    <property type="entry name" value="Winged helix' DNA-binding domain"/>
    <property type="match status" value="1"/>
</dbReference>